<reference evidence="3" key="1">
    <citation type="submission" date="2016-06" db="EMBL/GenBank/DDBJ databases">
        <title>Draft Genome sequence of the fungus Inonotus baumii.</title>
        <authorList>
            <person name="Zhu H."/>
            <person name="Lin W."/>
        </authorList>
    </citation>
    <scope>NUCLEOTIDE SEQUENCE</scope>
    <source>
        <strain evidence="3">821</strain>
    </source>
</reference>
<feature type="compositionally biased region" description="Acidic residues" evidence="1">
    <location>
        <begin position="64"/>
        <end position="85"/>
    </location>
</feature>
<dbReference type="SMART" id="SM01373">
    <property type="entry name" value="MAGE"/>
    <property type="match status" value="1"/>
</dbReference>
<proteinExistence type="predicted"/>
<dbReference type="PANTHER" id="PTHR11736:SF14">
    <property type="entry name" value="NSE3 HOMOLOG, SMC5-SMC6 COMPLEX COMPONENT"/>
    <property type="match status" value="1"/>
</dbReference>
<dbReference type="Pfam" id="PF01454">
    <property type="entry name" value="MAGE"/>
    <property type="match status" value="1"/>
</dbReference>
<organism evidence="3 4">
    <name type="scientific">Sanghuangporus baumii</name>
    <name type="common">Phellinus baumii</name>
    <dbReference type="NCBI Taxonomy" id="108892"/>
    <lineage>
        <taxon>Eukaryota</taxon>
        <taxon>Fungi</taxon>
        <taxon>Dikarya</taxon>
        <taxon>Basidiomycota</taxon>
        <taxon>Agaricomycotina</taxon>
        <taxon>Agaricomycetes</taxon>
        <taxon>Hymenochaetales</taxon>
        <taxon>Hymenochaetaceae</taxon>
        <taxon>Sanghuangporus</taxon>
    </lineage>
</organism>
<feature type="region of interest" description="Disordered" evidence="1">
    <location>
        <begin position="316"/>
        <end position="335"/>
    </location>
</feature>
<name>A0A9Q5I165_SANBA</name>
<feature type="compositionally biased region" description="Basic and acidic residues" evidence="1">
    <location>
        <begin position="382"/>
        <end position="394"/>
    </location>
</feature>
<dbReference type="GO" id="GO:0006281">
    <property type="term" value="P:DNA repair"/>
    <property type="evidence" value="ECO:0007669"/>
    <property type="project" value="TreeGrafter"/>
</dbReference>
<dbReference type="Gene3D" id="1.10.10.1200">
    <property type="entry name" value="MAGE homology domain, winged helix WH1 motif"/>
    <property type="match status" value="1"/>
</dbReference>
<evidence type="ECO:0000313" key="3">
    <source>
        <dbReference type="EMBL" id="OCB89624.1"/>
    </source>
</evidence>
<sequence>MISSQNGQGIVSRSKGAFRVNASSRLSVMVRSTVRTNGHARPGGTQRTGRSQPSRSQNRRRHEEDEEEEEEEEAAEEEQEEDAEEKDSAQDELTRKANALVRLALFNESRHMPLRRDEINKRVLGENTRQFNTVFAMAQRSLQSTFGFELVELMSRADLNREQNANDEIQDDANATGLKKKATASGSKSYILRSTLASELIQIANEANEELLDLEFNEEGEGDEDDETPTTYGSILNWTSSDQLGGLGLLYVILSLILVNGHTMSDPELKQHLKTFRLSMSTSIEFVPHATQRITTIESYLASLVKQGQLDKVKLGAGGAPRQTQGKRGRGADLDDESATYEWRWGPRAHAEIGECAVAEFIAEFMAERVIREYEKDGDEEGGQRMTDEERDKVLSNYMKEITRAAGGKLSEIR</sequence>
<dbReference type="OrthoDB" id="205198at2759"/>
<evidence type="ECO:0000259" key="2">
    <source>
        <dbReference type="PROSITE" id="PS50838"/>
    </source>
</evidence>
<dbReference type="Gene3D" id="1.10.10.1210">
    <property type="entry name" value="MAGE homology domain, winged helix WH2 motif"/>
    <property type="match status" value="1"/>
</dbReference>
<gene>
    <name evidence="3" type="ORF">A7U60_g3222</name>
</gene>
<dbReference type="Proteomes" id="UP000757232">
    <property type="component" value="Unassembled WGS sequence"/>
</dbReference>
<dbReference type="InterPro" id="IPR037445">
    <property type="entry name" value="MAGE"/>
</dbReference>
<feature type="region of interest" description="Disordered" evidence="1">
    <location>
        <begin position="375"/>
        <end position="394"/>
    </location>
</feature>
<dbReference type="AlphaFoldDB" id="A0A9Q5I165"/>
<accession>A0A9Q5I165</accession>
<evidence type="ECO:0000256" key="1">
    <source>
        <dbReference type="SAM" id="MobiDB-lite"/>
    </source>
</evidence>
<dbReference type="InterPro" id="IPR002190">
    <property type="entry name" value="MHD_dom"/>
</dbReference>
<feature type="domain" description="MAGE" evidence="2">
    <location>
        <begin position="93"/>
        <end position="153"/>
    </location>
</feature>
<dbReference type="PROSITE" id="PS50838">
    <property type="entry name" value="MAGE"/>
    <property type="match status" value="2"/>
</dbReference>
<dbReference type="EMBL" id="LNZH02000152">
    <property type="protein sequence ID" value="OCB89624.1"/>
    <property type="molecule type" value="Genomic_DNA"/>
</dbReference>
<keyword evidence="4" id="KW-1185">Reference proteome</keyword>
<evidence type="ECO:0000313" key="4">
    <source>
        <dbReference type="Proteomes" id="UP000757232"/>
    </source>
</evidence>
<dbReference type="InterPro" id="IPR041899">
    <property type="entry name" value="MAGE_WH2"/>
</dbReference>
<feature type="domain" description="MAGE" evidence="2">
    <location>
        <begin position="335"/>
        <end position="365"/>
    </location>
</feature>
<dbReference type="InterPro" id="IPR041898">
    <property type="entry name" value="MAGE_WH1"/>
</dbReference>
<feature type="region of interest" description="Disordered" evidence="1">
    <location>
        <begin position="32"/>
        <end position="91"/>
    </location>
</feature>
<dbReference type="GO" id="GO:0005634">
    <property type="term" value="C:nucleus"/>
    <property type="evidence" value="ECO:0007669"/>
    <property type="project" value="TreeGrafter"/>
</dbReference>
<protein>
    <submittedName>
        <fullName evidence="3">MAGE-domain-containing protein</fullName>
    </submittedName>
</protein>
<dbReference type="PANTHER" id="PTHR11736">
    <property type="entry name" value="MELANOMA-ASSOCIATED ANTIGEN MAGE ANTIGEN"/>
    <property type="match status" value="1"/>
</dbReference>
<comment type="caution">
    <text evidence="3">The sequence shown here is derived from an EMBL/GenBank/DDBJ whole genome shotgun (WGS) entry which is preliminary data.</text>
</comment>